<dbReference type="EMBL" id="UINC01011926">
    <property type="protein sequence ID" value="SVA52346.1"/>
    <property type="molecule type" value="Genomic_DNA"/>
</dbReference>
<evidence type="ECO:0000259" key="7">
    <source>
        <dbReference type="PROSITE" id="PS51755"/>
    </source>
</evidence>
<dbReference type="SUPFAM" id="SSF52172">
    <property type="entry name" value="CheY-like"/>
    <property type="match status" value="1"/>
</dbReference>
<dbReference type="PANTHER" id="PTHR48111">
    <property type="entry name" value="REGULATOR OF RPOS"/>
    <property type="match status" value="1"/>
</dbReference>
<dbReference type="GO" id="GO:0000156">
    <property type="term" value="F:phosphorelay response regulator activity"/>
    <property type="evidence" value="ECO:0007669"/>
    <property type="project" value="TreeGrafter"/>
</dbReference>
<evidence type="ECO:0000313" key="8">
    <source>
        <dbReference type="EMBL" id="SVA52346.1"/>
    </source>
</evidence>
<evidence type="ECO:0000256" key="5">
    <source>
        <dbReference type="ARBA" id="ARBA00023163"/>
    </source>
</evidence>
<evidence type="ECO:0000256" key="3">
    <source>
        <dbReference type="ARBA" id="ARBA00023015"/>
    </source>
</evidence>
<protein>
    <submittedName>
        <fullName evidence="8">Uncharacterized protein</fullName>
    </submittedName>
</protein>
<organism evidence="8">
    <name type="scientific">marine metagenome</name>
    <dbReference type="NCBI Taxonomy" id="408172"/>
    <lineage>
        <taxon>unclassified sequences</taxon>
        <taxon>metagenomes</taxon>
        <taxon>ecological metagenomes</taxon>
    </lineage>
</organism>
<dbReference type="GO" id="GO:0005829">
    <property type="term" value="C:cytosol"/>
    <property type="evidence" value="ECO:0007669"/>
    <property type="project" value="TreeGrafter"/>
</dbReference>
<proteinExistence type="predicted"/>
<dbReference type="GO" id="GO:0000976">
    <property type="term" value="F:transcription cis-regulatory region binding"/>
    <property type="evidence" value="ECO:0007669"/>
    <property type="project" value="TreeGrafter"/>
</dbReference>
<dbReference type="AlphaFoldDB" id="A0A381WIL5"/>
<evidence type="ECO:0000256" key="2">
    <source>
        <dbReference type="ARBA" id="ARBA00023012"/>
    </source>
</evidence>
<dbReference type="InterPro" id="IPR001789">
    <property type="entry name" value="Sig_transdc_resp-reg_receiver"/>
</dbReference>
<feature type="domain" description="OmpR/PhoB-type" evidence="7">
    <location>
        <begin position="124"/>
        <end position="224"/>
    </location>
</feature>
<evidence type="ECO:0000259" key="6">
    <source>
        <dbReference type="PROSITE" id="PS50110"/>
    </source>
</evidence>
<dbReference type="InterPro" id="IPR036388">
    <property type="entry name" value="WH-like_DNA-bd_sf"/>
</dbReference>
<keyword evidence="2" id="KW-0902">Two-component regulatory system</keyword>
<dbReference type="CDD" id="cd00383">
    <property type="entry name" value="trans_reg_C"/>
    <property type="match status" value="1"/>
</dbReference>
<dbReference type="SMART" id="SM00448">
    <property type="entry name" value="REC"/>
    <property type="match status" value="1"/>
</dbReference>
<dbReference type="Pfam" id="PF00486">
    <property type="entry name" value="Trans_reg_C"/>
    <property type="match status" value="1"/>
</dbReference>
<evidence type="ECO:0000256" key="4">
    <source>
        <dbReference type="ARBA" id="ARBA00023125"/>
    </source>
</evidence>
<dbReference type="FunFam" id="1.10.10.10:FF:000018">
    <property type="entry name" value="DNA-binding response regulator ResD"/>
    <property type="match status" value="1"/>
</dbReference>
<keyword evidence="4" id="KW-0238">DNA-binding</keyword>
<dbReference type="GO" id="GO:0006355">
    <property type="term" value="P:regulation of DNA-templated transcription"/>
    <property type="evidence" value="ECO:0007669"/>
    <property type="project" value="InterPro"/>
</dbReference>
<dbReference type="PROSITE" id="PS50110">
    <property type="entry name" value="RESPONSE_REGULATORY"/>
    <property type="match status" value="1"/>
</dbReference>
<name>A0A381WIL5_9ZZZZ</name>
<dbReference type="SMART" id="SM00862">
    <property type="entry name" value="Trans_reg_C"/>
    <property type="match status" value="1"/>
</dbReference>
<dbReference type="GO" id="GO:0032993">
    <property type="term" value="C:protein-DNA complex"/>
    <property type="evidence" value="ECO:0007669"/>
    <property type="project" value="TreeGrafter"/>
</dbReference>
<evidence type="ECO:0000256" key="1">
    <source>
        <dbReference type="ARBA" id="ARBA00022553"/>
    </source>
</evidence>
<dbReference type="InterPro" id="IPR011006">
    <property type="entry name" value="CheY-like_superfamily"/>
</dbReference>
<dbReference type="Pfam" id="PF00072">
    <property type="entry name" value="Response_reg"/>
    <property type="match status" value="1"/>
</dbReference>
<dbReference type="PANTHER" id="PTHR48111:SF4">
    <property type="entry name" value="DNA-BINDING DUAL TRANSCRIPTIONAL REGULATOR OMPR"/>
    <property type="match status" value="1"/>
</dbReference>
<dbReference type="Gene3D" id="1.10.10.10">
    <property type="entry name" value="Winged helix-like DNA-binding domain superfamily/Winged helix DNA-binding domain"/>
    <property type="match status" value="1"/>
</dbReference>
<dbReference type="PROSITE" id="PS51755">
    <property type="entry name" value="OMPR_PHOB"/>
    <property type="match status" value="1"/>
</dbReference>
<sequence length="227" mass="24407">MTRILVIEDDQRIRELVCEHLASEGHTVTSESTGLDGLRAATTEAPDLLVLDLGLPDLDGLDLLKMVRSVAEVPVLVLTAREDEATILAAFDGGADDYVVKPVSGPQLSARVFALLRRGGVEQSEVVRLGGLEIRRGPREATLDGQTLELTAKEFDVLAYLAARPGTVVPKEELHAAVWKAPAGTEGRTVDVHISNLRKKLGERPGDERRYLHTVIGAGVRLQAPGG</sequence>
<feature type="domain" description="Response regulatory" evidence="6">
    <location>
        <begin position="3"/>
        <end position="116"/>
    </location>
</feature>
<gene>
    <name evidence="8" type="ORF">METZ01_LOCUS105200</name>
</gene>
<dbReference type="Gene3D" id="6.10.250.690">
    <property type="match status" value="1"/>
</dbReference>
<reference evidence="8" key="1">
    <citation type="submission" date="2018-05" db="EMBL/GenBank/DDBJ databases">
        <authorList>
            <person name="Lanie J.A."/>
            <person name="Ng W.-L."/>
            <person name="Kazmierczak K.M."/>
            <person name="Andrzejewski T.M."/>
            <person name="Davidsen T.M."/>
            <person name="Wayne K.J."/>
            <person name="Tettelin H."/>
            <person name="Glass J.I."/>
            <person name="Rusch D."/>
            <person name="Podicherti R."/>
            <person name="Tsui H.-C.T."/>
            <person name="Winkler M.E."/>
        </authorList>
    </citation>
    <scope>NUCLEOTIDE SEQUENCE</scope>
</reference>
<accession>A0A381WIL5</accession>
<dbReference type="Gene3D" id="3.40.50.2300">
    <property type="match status" value="1"/>
</dbReference>
<keyword evidence="5" id="KW-0804">Transcription</keyword>
<keyword evidence="3" id="KW-0805">Transcription regulation</keyword>
<keyword evidence="1" id="KW-0597">Phosphoprotein</keyword>
<dbReference type="InterPro" id="IPR039420">
    <property type="entry name" value="WalR-like"/>
</dbReference>
<dbReference type="InterPro" id="IPR001867">
    <property type="entry name" value="OmpR/PhoB-type_DNA-bd"/>
</dbReference>